<accession>A0A9D1SDQ9</accession>
<comment type="caution">
    <text evidence="2">The sequence shown here is derived from an EMBL/GenBank/DDBJ whole genome shotgun (WGS) entry which is preliminary data.</text>
</comment>
<gene>
    <name evidence="2" type="ORF">IAB03_08630</name>
</gene>
<sequence length="178" mass="20927">MDSPDACVQFRDEHVITPALQRMSESPSFCFSVEEALSLKEYLERHPEKYDEILKYTKEGRLEWGATYKQPYFSIHDGEALVRQTYFGRKWLKKVLLGCEFTTAWNEDVPSMALQYPQILAKAGIPYYQFSRHQPGYYKWYSPDGSYILCWTPGQYECVVDLSGKRRQRKTGQRLLPK</sequence>
<dbReference type="InterPro" id="IPR011330">
    <property type="entry name" value="Glyco_hydro/deAcase_b/a-brl"/>
</dbReference>
<dbReference type="PANTHER" id="PTHR46017">
    <property type="entry name" value="ALPHA-MANNOSIDASE 2C1"/>
    <property type="match status" value="1"/>
</dbReference>
<feature type="domain" description="Glycoside hydrolase family 38 N-terminal" evidence="1">
    <location>
        <begin position="15"/>
        <end position="134"/>
    </location>
</feature>
<dbReference type="SUPFAM" id="SSF88713">
    <property type="entry name" value="Glycoside hydrolase/deacetylase"/>
    <property type="match status" value="1"/>
</dbReference>
<dbReference type="GO" id="GO:0006013">
    <property type="term" value="P:mannose metabolic process"/>
    <property type="evidence" value="ECO:0007669"/>
    <property type="project" value="InterPro"/>
</dbReference>
<dbReference type="PANTHER" id="PTHR46017:SF1">
    <property type="entry name" value="ALPHA-MANNOSIDASE 2C1"/>
    <property type="match status" value="1"/>
</dbReference>
<evidence type="ECO:0000313" key="3">
    <source>
        <dbReference type="Proteomes" id="UP000824112"/>
    </source>
</evidence>
<organism evidence="2 3">
    <name type="scientific">Candidatus Gallibacteroides avistercoris</name>
    <dbReference type="NCBI Taxonomy" id="2840833"/>
    <lineage>
        <taxon>Bacteria</taxon>
        <taxon>Pseudomonadati</taxon>
        <taxon>Bacteroidota</taxon>
        <taxon>Bacteroidia</taxon>
        <taxon>Bacteroidales</taxon>
        <taxon>Bacteroidaceae</taxon>
        <taxon>Bacteroidaceae incertae sedis</taxon>
        <taxon>Candidatus Gallibacteroides</taxon>
    </lineage>
</organism>
<dbReference type="EMBL" id="DVNA01000195">
    <property type="protein sequence ID" value="HIU55852.1"/>
    <property type="molecule type" value="Genomic_DNA"/>
</dbReference>
<reference evidence="2" key="1">
    <citation type="submission" date="2020-10" db="EMBL/GenBank/DDBJ databases">
        <authorList>
            <person name="Gilroy R."/>
        </authorList>
    </citation>
    <scope>NUCLEOTIDE SEQUENCE</scope>
    <source>
        <strain evidence="2">CHK158-818</strain>
    </source>
</reference>
<dbReference type="GO" id="GO:0004559">
    <property type="term" value="F:alpha-mannosidase activity"/>
    <property type="evidence" value="ECO:0007669"/>
    <property type="project" value="InterPro"/>
</dbReference>
<dbReference type="InterPro" id="IPR027291">
    <property type="entry name" value="Glyco_hydro_38_N_sf"/>
</dbReference>
<dbReference type="AlphaFoldDB" id="A0A9D1SDQ9"/>
<reference evidence="2" key="2">
    <citation type="journal article" date="2021" name="PeerJ">
        <title>Extensive microbial diversity within the chicken gut microbiome revealed by metagenomics and culture.</title>
        <authorList>
            <person name="Gilroy R."/>
            <person name="Ravi A."/>
            <person name="Getino M."/>
            <person name="Pursley I."/>
            <person name="Horton D.L."/>
            <person name="Alikhan N.F."/>
            <person name="Baker D."/>
            <person name="Gharbi K."/>
            <person name="Hall N."/>
            <person name="Watson M."/>
            <person name="Adriaenssens E.M."/>
            <person name="Foster-Nyarko E."/>
            <person name="Jarju S."/>
            <person name="Secka A."/>
            <person name="Antonio M."/>
            <person name="Oren A."/>
            <person name="Chaudhuri R.R."/>
            <person name="La Ragione R."/>
            <person name="Hildebrand F."/>
            <person name="Pallen M.J."/>
        </authorList>
    </citation>
    <scope>NUCLEOTIDE SEQUENCE</scope>
    <source>
        <strain evidence="2">CHK158-818</strain>
    </source>
</reference>
<name>A0A9D1SDQ9_9BACT</name>
<proteinExistence type="predicted"/>
<dbReference type="Pfam" id="PF01074">
    <property type="entry name" value="Glyco_hydro_38N"/>
    <property type="match status" value="1"/>
</dbReference>
<evidence type="ECO:0000313" key="2">
    <source>
        <dbReference type="EMBL" id="HIU55852.1"/>
    </source>
</evidence>
<dbReference type="Proteomes" id="UP000824112">
    <property type="component" value="Unassembled WGS sequence"/>
</dbReference>
<protein>
    <recommendedName>
        <fullName evidence="1">Glycoside hydrolase family 38 N-terminal domain-containing protein</fullName>
    </recommendedName>
</protein>
<dbReference type="Gene3D" id="3.20.110.10">
    <property type="entry name" value="Glycoside hydrolase 38, N terminal domain"/>
    <property type="match status" value="1"/>
</dbReference>
<evidence type="ECO:0000259" key="1">
    <source>
        <dbReference type="Pfam" id="PF01074"/>
    </source>
</evidence>
<dbReference type="GO" id="GO:0009313">
    <property type="term" value="P:oligosaccharide catabolic process"/>
    <property type="evidence" value="ECO:0007669"/>
    <property type="project" value="TreeGrafter"/>
</dbReference>
<dbReference type="InterPro" id="IPR000602">
    <property type="entry name" value="Glyco_hydro_38_N"/>
</dbReference>